<feature type="transmembrane region" description="Helical" evidence="1">
    <location>
        <begin position="90"/>
        <end position="110"/>
    </location>
</feature>
<keyword evidence="1" id="KW-0812">Transmembrane</keyword>
<gene>
    <name evidence="2" type="ORF">GM1_017_00520</name>
</gene>
<dbReference type="EMBL" id="BAOP01000017">
    <property type="protein sequence ID" value="GAC80393.1"/>
    <property type="molecule type" value="Genomic_DNA"/>
</dbReference>
<comment type="caution">
    <text evidence="2">The sequence shown here is derived from an EMBL/GenBank/DDBJ whole genome shotgun (WGS) entry which is preliminary data.</text>
</comment>
<protein>
    <submittedName>
        <fullName evidence="2">Uncharacterized protein</fullName>
    </submittedName>
</protein>
<accession>M3VBJ9</accession>
<feature type="transmembrane region" description="Helical" evidence="1">
    <location>
        <begin position="67"/>
        <end position="84"/>
    </location>
</feature>
<dbReference type="STRING" id="410332.SAMN04488550_0246"/>
<feature type="transmembrane region" description="Helical" evidence="1">
    <location>
        <begin position="36"/>
        <end position="60"/>
    </location>
</feature>
<sequence>MGVYWLGDLATNVTDLDETHTVGMAAEDTVNDVQGWLLAVNYSVAAVAAGLYVLFALSIWRGQRWPRIAAIPLCVISLCALIGLDPGAVLIVVLGIGATVCAWLAPSVAFTNARSGRRSAQVAR</sequence>
<reference evidence="2 3" key="1">
    <citation type="submission" date="2013-02" db="EMBL/GenBank/DDBJ databases">
        <title>Whole genome shotgun sequence of Gordonia malaquae NBRC 108250.</title>
        <authorList>
            <person name="Yoshida I."/>
            <person name="Hosoyama A."/>
            <person name="Tsuchikane K."/>
            <person name="Ando Y."/>
            <person name="Baba S."/>
            <person name="Ohji S."/>
            <person name="Hamada M."/>
            <person name="Tamura T."/>
            <person name="Yamazoe A."/>
            <person name="Yamazaki S."/>
            <person name="Fujita N."/>
        </authorList>
    </citation>
    <scope>NUCLEOTIDE SEQUENCE [LARGE SCALE GENOMIC DNA]</scope>
    <source>
        <strain evidence="2 3">NBRC 108250</strain>
    </source>
</reference>
<dbReference type="AlphaFoldDB" id="M3VBJ9"/>
<keyword evidence="1" id="KW-1133">Transmembrane helix</keyword>
<keyword evidence="1" id="KW-0472">Membrane</keyword>
<organism evidence="2 3">
    <name type="scientific">Gordonia malaquae NBRC 108250</name>
    <dbReference type="NCBI Taxonomy" id="1223542"/>
    <lineage>
        <taxon>Bacteria</taxon>
        <taxon>Bacillati</taxon>
        <taxon>Actinomycetota</taxon>
        <taxon>Actinomycetes</taxon>
        <taxon>Mycobacteriales</taxon>
        <taxon>Gordoniaceae</taxon>
        <taxon>Gordonia</taxon>
    </lineage>
</organism>
<name>M3VBJ9_GORML</name>
<dbReference type="Proteomes" id="UP000035009">
    <property type="component" value="Unassembled WGS sequence"/>
</dbReference>
<evidence type="ECO:0000256" key="1">
    <source>
        <dbReference type="SAM" id="Phobius"/>
    </source>
</evidence>
<evidence type="ECO:0000313" key="2">
    <source>
        <dbReference type="EMBL" id="GAC80393.1"/>
    </source>
</evidence>
<proteinExistence type="predicted"/>
<keyword evidence="3" id="KW-1185">Reference proteome</keyword>
<evidence type="ECO:0000313" key="3">
    <source>
        <dbReference type="Proteomes" id="UP000035009"/>
    </source>
</evidence>